<evidence type="ECO:0000256" key="2">
    <source>
        <dbReference type="ARBA" id="ARBA00022723"/>
    </source>
</evidence>
<dbReference type="PANTHER" id="PTHR42796:SF4">
    <property type="entry name" value="FUMARYLACETOACETATE HYDROLASE DOMAIN-CONTAINING PROTEIN 2A"/>
    <property type="match status" value="1"/>
</dbReference>
<dbReference type="EMBL" id="DSYK01000114">
    <property type="protein sequence ID" value="HGS20666.1"/>
    <property type="molecule type" value="Genomic_DNA"/>
</dbReference>
<dbReference type="GO" id="GO:0019752">
    <property type="term" value="P:carboxylic acid metabolic process"/>
    <property type="evidence" value="ECO:0007669"/>
    <property type="project" value="UniProtKB-ARBA"/>
</dbReference>
<dbReference type="FunFam" id="3.90.850.10:FF:000002">
    <property type="entry name" value="2-hydroxyhepta-2,4-diene-1,7-dioate isomerase"/>
    <property type="match status" value="1"/>
</dbReference>
<dbReference type="PANTHER" id="PTHR42796">
    <property type="entry name" value="FUMARYLACETOACETATE HYDROLASE DOMAIN-CONTAINING PROTEIN 2A-RELATED"/>
    <property type="match status" value="1"/>
</dbReference>
<protein>
    <submittedName>
        <fullName evidence="4">FAA hydrolase family protein</fullName>
    </submittedName>
</protein>
<dbReference type="InterPro" id="IPR051121">
    <property type="entry name" value="FAH"/>
</dbReference>
<organism evidence="4">
    <name type="scientific">Anaerolinea thermolimosa</name>
    <dbReference type="NCBI Taxonomy" id="229919"/>
    <lineage>
        <taxon>Bacteria</taxon>
        <taxon>Bacillati</taxon>
        <taxon>Chloroflexota</taxon>
        <taxon>Anaerolineae</taxon>
        <taxon>Anaerolineales</taxon>
        <taxon>Anaerolineaceae</taxon>
        <taxon>Anaerolinea</taxon>
    </lineage>
</organism>
<dbReference type="InterPro" id="IPR036663">
    <property type="entry name" value="Fumarylacetoacetase_C_sf"/>
</dbReference>
<dbReference type="GO" id="GO:0016787">
    <property type="term" value="F:hydrolase activity"/>
    <property type="evidence" value="ECO:0007669"/>
    <property type="project" value="UniProtKB-KW"/>
</dbReference>
<accession>A0A7C4PJP2</accession>
<evidence type="ECO:0000259" key="3">
    <source>
        <dbReference type="Pfam" id="PF01557"/>
    </source>
</evidence>
<dbReference type="Pfam" id="PF01557">
    <property type="entry name" value="FAA_hydrolase"/>
    <property type="match status" value="1"/>
</dbReference>
<evidence type="ECO:0000256" key="1">
    <source>
        <dbReference type="ARBA" id="ARBA00010211"/>
    </source>
</evidence>
<dbReference type="Gene3D" id="3.90.850.10">
    <property type="entry name" value="Fumarylacetoacetase-like, C-terminal domain"/>
    <property type="match status" value="1"/>
</dbReference>
<dbReference type="GO" id="GO:0046872">
    <property type="term" value="F:metal ion binding"/>
    <property type="evidence" value="ECO:0007669"/>
    <property type="project" value="UniProtKB-KW"/>
</dbReference>
<reference evidence="4" key="1">
    <citation type="journal article" date="2020" name="mSystems">
        <title>Genome- and Community-Level Interaction Insights into Carbon Utilization and Element Cycling Functions of Hydrothermarchaeota in Hydrothermal Sediment.</title>
        <authorList>
            <person name="Zhou Z."/>
            <person name="Liu Y."/>
            <person name="Xu W."/>
            <person name="Pan J."/>
            <person name="Luo Z.H."/>
            <person name="Li M."/>
        </authorList>
    </citation>
    <scope>NUCLEOTIDE SEQUENCE [LARGE SCALE GENOMIC DNA]</scope>
    <source>
        <strain evidence="4">SpSt-573</strain>
    </source>
</reference>
<name>A0A7C4PJP2_9CHLR</name>
<sequence length="284" mass="31117">MKLAAVLYHQTSFVGAIVEEGIALFSPPEFPAKLAEWVNEGDALLQRAEDALFAGRGKVIALSEAQLLAPLSTPGKIVAIGLNYMDHCREQNIPVPDRPIVFTKFNTSIIGPGDPISWDPALTQQVDYEVELGVVIGKRAKSVPVTQALDCVFGYTIINDVSARDLQFSDRQWVRAKSLDTFCPMGPVIVTKDEIPDPQQLELRTFLNGEIVQNSSTAEMIFSVAELISFLSHSFTLEPGDVIATGTPDGVGVFRKPPVFLKHGDRLVLEIEKIGRLENPVYLS</sequence>
<keyword evidence="2" id="KW-0479">Metal-binding</keyword>
<dbReference type="InterPro" id="IPR011234">
    <property type="entry name" value="Fumarylacetoacetase-like_C"/>
</dbReference>
<comment type="caution">
    <text evidence="4">The sequence shown here is derived from an EMBL/GenBank/DDBJ whole genome shotgun (WGS) entry which is preliminary data.</text>
</comment>
<proteinExistence type="inferred from homology"/>
<dbReference type="AlphaFoldDB" id="A0A7C4PJP2"/>
<keyword evidence="4" id="KW-0378">Hydrolase</keyword>
<dbReference type="GO" id="GO:0016853">
    <property type="term" value="F:isomerase activity"/>
    <property type="evidence" value="ECO:0007669"/>
    <property type="project" value="UniProtKB-ARBA"/>
</dbReference>
<comment type="similarity">
    <text evidence="1">Belongs to the FAH family.</text>
</comment>
<evidence type="ECO:0000313" key="4">
    <source>
        <dbReference type="EMBL" id="HGS20666.1"/>
    </source>
</evidence>
<dbReference type="SUPFAM" id="SSF56529">
    <property type="entry name" value="FAH"/>
    <property type="match status" value="1"/>
</dbReference>
<feature type="domain" description="Fumarylacetoacetase-like C-terminal" evidence="3">
    <location>
        <begin position="76"/>
        <end position="281"/>
    </location>
</feature>
<gene>
    <name evidence="4" type="ORF">ENT37_02225</name>
</gene>